<dbReference type="GO" id="GO:0042149">
    <property type="term" value="P:cellular response to glucose starvation"/>
    <property type="evidence" value="ECO:0007669"/>
    <property type="project" value="TreeGrafter"/>
</dbReference>
<feature type="domain" description="Nitrogen regulatory protein areA GATA-like" evidence="2">
    <location>
        <begin position="185"/>
        <end position="212"/>
    </location>
</feature>
<dbReference type="Proteomes" id="UP000007129">
    <property type="component" value="Unassembled WGS sequence"/>
</dbReference>
<feature type="region of interest" description="Disordered" evidence="1">
    <location>
        <begin position="300"/>
        <end position="359"/>
    </location>
</feature>
<feature type="region of interest" description="Disordered" evidence="1">
    <location>
        <begin position="381"/>
        <end position="501"/>
    </location>
</feature>
<reference evidence="3 4" key="1">
    <citation type="journal article" date="2012" name="BMC Genomics">
        <title>Tools to kill: Genome of one of the most destructive plant pathogenic fungi Macrophomina phaseolina.</title>
        <authorList>
            <person name="Islam M.S."/>
            <person name="Haque M.S."/>
            <person name="Islam M.M."/>
            <person name="Emdad E.M."/>
            <person name="Halim A."/>
            <person name="Hossen Q.M.M."/>
            <person name="Hossain M.Z."/>
            <person name="Ahmed B."/>
            <person name="Rahim S."/>
            <person name="Rahman M.S."/>
            <person name="Alam M.M."/>
            <person name="Hou S."/>
            <person name="Wan X."/>
            <person name="Saito J.A."/>
            <person name="Alam M."/>
        </authorList>
    </citation>
    <scope>NUCLEOTIDE SEQUENCE [LARGE SCALE GENOMIC DNA]</scope>
    <source>
        <strain evidence="3 4">MS6</strain>
    </source>
</reference>
<dbReference type="InterPro" id="IPR013860">
    <property type="entry name" value="AreA_GATA"/>
</dbReference>
<feature type="compositionally biased region" description="Basic and acidic residues" evidence="1">
    <location>
        <begin position="116"/>
        <end position="126"/>
    </location>
</feature>
<feature type="compositionally biased region" description="Polar residues" evidence="1">
    <location>
        <begin position="409"/>
        <end position="423"/>
    </location>
</feature>
<protein>
    <recommendedName>
        <fullName evidence="2">Nitrogen regulatory protein areA GATA-like domain-containing protein</fullName>
    </recommendedName>
</protein>
<sequence>MAEVLPVQLPEGQSYFSPAPLRRSSPPQASFLVASPTYSSSPSRQPKYPAPDHNDYGSPIIVASPSPMQSNPSTDKGDRSTKYARSNDGNRFVEETRVQEKEEDDDEAIAFPSYDIDGHQDDDSSSKADTYPVTSSGSDSAISTNTSSTPEPLPVSEDDSAIKPEPTRHVDYLSHDWREEDIWSSWRHITTNRKTYGQRSRLENASWRTWAKAKYRLRTVSPETLNWLKDCDVTWLYGPLQTSSYTPLTHPVSETGSNMLSKSNSFINKKPILKKRSMSEVMLQRSISNSSLIKQAATAVQAERSGAPALRSRPSYGRSTSDYVTPSIPSKSTSREATDVASKSTSGLQTPGDGERKHIRFDDKVEQCIAVECKDADDEFDEENWINEDDDDSSDDGLEIKTKPRRLSRNNSKTNFGAENKTIQKLPDTTLKYRTDSPDVPDHPPTHSLGFWRSSRLSPSPSQETLRPSRPTSNFLLGEDDDDEEYSWEPSNTFSAQRSSIGYDQRFAQDENGQGEGSESSGLRRTPSGMFMPYEEDEDDIVAAGLFGKVVDTVNTAKDIAHVIWNVGWRS</sequence>
<feature type="compositionally biased region" description="Acidic residues" evidence="1">
    <location>
        <begin position="381"/>
        <end position="397"/>
    </location>
</feature>
<feature type="compositionally biased region" description="Acidic residues" evidence="1">
    <location>
        <begin position="478"/>
        <end position="487"/>
    </location>
</feature>
<feature type="region of interest" description="Disordered" evidence="1">
    <location>
        <begin position="1"/>
        <end position="163"/>
    </location>
</feature>
<comment type="caution">
    <text evidence="3">The sequence shown here is derived from an EMBL/GenBank/DDBJ whole genome shotgun (WGS) entry which is preliminary data.</text>
</comment>
<evidence type="ECO:0000259" key="2">
    <source>
        <dbReference type="Pfam" id="PF08550"/>
    </source>
</evidence>
<evidence type="ECO:0000313" key="4">
    <source>
        <dbReference type="Proteomes" id="UP000007129"/>
    </source>
</evidence>
<feature type="compositionally biased region" description="Polar residues" evidence="1">
    <location>
        <begin position="317"/>
        <end position="332"/>
    </location>
</feature>
<proteinExistence type="predicted"/>
<dbReference type="InParanoid" id="K2RYA2"/>
<dbReference type="GO" id="GO:0005773">
    <property type="term" value="C:vacuole"/>
    <property type="evidence" value="ECO:0007669"/>
    <property type="project" value="GOC"/>
</dbReference>
<dbReference type="HOGENOM" id="CLU_020417_0_0_1"/>
<feature type="compositionally biased region" description="Polar residues" evidence="1">
    <location>
        <begin position="132"/>
        <end position="150"/>
    </location>
</feature>
<gene>
    <name evidence="3" type="ORF">MPH_05136</name>
</gene>
<dbReference type="InterPro" id="IPR052292">
    <property type="entry name" value="Glucose_repression_reg"/>
</dbReference>
<organism evidence="3 4">
    <name type="scientific">Macrophomina phaseolina (strain MS6)</name>
    <name type="common">Charcoal rot fungus</name>
    <dbReference type="NCBI Taxonomy" id="1126212"/>
    <lineage>
        <taxon>Eukaryota</taxon>
        <taxon>Fungi</taxon>
        <taxon>Dikarya</taxon>
        <taxon>Ascomycota</taxon>
        <taxon>Pezizomycotina</taxon>
        <taxon>Dothideomycetes</taxon>
        <taxon>Dothideomycetes incertae sedis</taxon>
        <taxon>Botryosphaeriales</taxon>
        <taxon>Botryosphaeriaceae</taxon>
        <taxon>Macrophomina</taxon>
    </lineage>
</organism>
<dbReference type="VEuPathDB" id="FungiDB:MPH_05136"/>
<dbReference type="EMBL" id="AHHD01000229">
    <property type="protein sequence ID" value="EKG17687.1"/>
    <property type="molecule type" value="Genomic_DNA"/>
</dbReference>
<feature type="compositionally biased region" description="Basic and acidic residues" evidence="1">
    <location>
        <begin position="431"/>
        <end position="445"/>
    </location>
</feature>
<evidence type="ECO:0000256" key="1">
    <source>
        <dbReference type="SAM" id="MobiDB-lite"/>
    </source>
</evidence>
<evidence type="ECO:0000313" key="3">
    <source>
        <dbReference type="EMBL" id="EKG17687.1"/>
    </source>
</evidence>
<dbReference type="STRING" id="1126212.K2RYA2"/>
<feature type="compositionally biased region" description="Polar residues" evidence="1">
    <location>
        <begin position="489"/>
        <end position="501"/>
    </location>
</feature>
<feature type="compositionally biased region" description="Polar residues" evidence="1">
    <location>
        <begin position="455"/>
        <end position="475"/>
    </location>
</feature>
<dbReference type="OrthoDB" id="5563539at2759"/>
<dbReference type="AlphaFoldDB" id="K2RYA2"/>
<dbReference type="Pfam" id="PF08550">
    <property type="entry name" value="GATA_AreA"/>
    <property type="match status" value="1"/>
</dbReference>
<dbReference type="GO" id="GO:0007039">
    <property type="term" value="P:protein catabolic process in the vacuole"/>
    <property type="evidence" value="ECO:0007669"/>
    <property type="project" value="TreeGrafter"/>
</dbReference>
<name>K2RYA2_MACPH</name>
<feature type="compositionally biased region" description="Basic and acidic residues" evidence="1">
    <location>
        <begin position="91"/>
        <end position="100"/>
    </location>
</feature>
<dbReference type="eggNOG" id="ENOG502QSII">
    <property type="taxonomic scope" value="Eukaryota"/>
</dbReference>
<dbReference type="PANTHER" id="PTHR28051">
    <property type="entry name" value="PROTEIN MTL1-RELATED"/>
    <property type="match status" value="1"/>
</dbReference>
<accession>K2RYA2</accession>
<dbReference type="PANTHER" id="PTHR28051:SF1">
    <property type="entry name" value="PROTEIN MTL1-RELATED"/>
    <property type="match status" value="1"/>
</dbReference>